<accession>A0ABP0BID8</accession>
<evidence type="ECO:0000313" key="4">
    <source>
        <dbReference type="Proteomes" id="UP001642482"/>
    </source>
</evidence>
<evidence type="ECO:0000313" key="3">
    <source>
        <dbReference type="EMBL" id="CAK7219384.1"/>
    </source>
</evidence>
<feature type="compositionally biased region" description="Basic and acidic residues" evidence="1">
    <location>
        <begin position="616"/>
        <end position="787"/>
    </location>
</feature>
<feature type="compositionally biased region" description="Polar residues" evidence="1">
    <location>
        <begin position="463"/>
        <end position="474"/>
    </location>
</feature>
<feature type="region of interest" description="Disordered" evidence="1">
    <location>
        <begin position="354"/>
        <end position="419"/>
    </location>
</feature>
<feature type="region of interest" description="Disordered" evidence="1">
    <location>
        <begin position="575"/>
        <end position="960"/>
    </location>
</feature>
<comment type="caution">
    <text evidence="3">The sequence shown here is derived from an EMBL/GenBank/DDBJ whole genome shotgun (WGS) entry which is preliminary data.</text>
</comment>
<protein>
    <recommendedName>
        <fullName evidence="2">DUF8035 domain-containing protein</fullName>
    </recommendedName>
</protein>
<feature type="compositionally biased region" description="Basic and acidic residues" evidence="1">
    <location>
        <begin position="483"/>
        <end position="531"/>
    </location>
</feature>
<feature type="compositionally biased region" description="Basic and acidic residues" evidence="1">
    <location>
        <begin position="833"/>
        <end position="880"/>
    </location>
</feature>
<feature type="compositionally biased region" description="Polar residues" evidence="1">
    <location>
        <begin position="1333"/>
        <end position="1343"/>
    </location>
</feature>
<feature type="region of interest" description="Disordered" evidence="1">
    <location>
        <begin position="1215"/>
        <end position="1343"/>
    </location>
</feature>
<sequence>MDPRFHYAAPSGRRSPPLHNPARASMPVNIGSSYPSVYGADPHASQPHVSTRYDDPITPRTQTTVDYRAAPAVPTPPQLHKTQQPPVTAAAASTSAAGQPAHASHPSHHQHQHASQDPTQHHHHHTQHQPSMPPPPPPTTTTRTYTVNKDPIGRGTSLREPPRAHRSSFNETAQKRPIIITTTTGAGSAAASNSTATSRGPPSPTRADHFRPPSAEPARGSSMRDDNYYYSMPAASATLRSRGARYSYSGAPMSATLDNDELHRLRERHDAIHSGPRVDSFPRSRPMSAYVNIPRHSSALIPGPGATGSIASGAGSASLSSTLVGSVAGSGANSYGDQGYEYTKPSDLARYDLTHEQAGPRRGRRDSFDRNYYRPTVNLTTEVGRPYGYDSGPRRSAGGSSAAGSSGPPPTTWGLDKINRNVTGGSLASSTTAPVGYDSVTSIRAPVIHAATMPVEHTHRPEGSSSVRTSSRQKMSALYPPDDYYRGRDDDGSRDRRGGDRDRDRDYRDRDYRDRDRDRDRERVRGSREYYADGSTANRAFGILVNSRDHQLRQEQAPSGTVAVAGGPYYDDYRATYADDGPHRERANSRTEYGGGRYNGIDREFVRGRPGPTERLGIESPKRKETDDDMYVHHPQEGMRQWERDDRYEHEGSYEHERERERIPRDPRDSRDPRGYHDPRDPRDPRDARDSRDSRRERIRESERDHDPREHELEHDAEREREREHNRERERERARDREREHERERERQRAHERDRDQEYERDRDRDQDRNRAHGDDYDSRPSRRTGDEEVANTKKSRDKASTGLGVAAATAAAAAAAVAASSDEPSGHTVGKSSRDSNVDRASGHDEPSRRERDRKSDGSPHSADSRERESRRRPSKYDNDSGSEASYGSKTSAYTIPAPVLAPAPAHGDLDAEGQVRTHPVDRTPSTSEDGDSDKGSKEPGPRRKRQHNTAASFVPTNTEDLMALKAELAALEAKEAREGKSSRKTKDADDKPPRDDDAIDPPRGKSSGKSSKTDKGEASSPSILTPSSTLSSAPPSPKQRPTGDADGVLAASAGVVAAAAASSKGKGKEKETYRHDVPDRSPDRSSRVPEIVPEPHEEADSRRGRDQSQPPSKGLVVRLVSPPREKEEKRPVKSILKAPKDKFPEEANPIREGVAPHKDDKTKQQGVPPGARWTRISRKLVNPEALTIGKERFEVRDDFVIVLRVLGREEIEAYTIATAQIRDQHRKEHERSTRHHDDKEKDKSDDKDRDETKADDERRHHRSRRDRERDRDRDRDRERDRDRDRDDHDDDYYSGGGSTKDRHQRHHRYGSETYADDAVDSRQPAIEYHSSRGSNRQYHRK</sequence>
<gene>
    <name evidence="3" type="ORF">SEUCBS140593_003872</name>
</gene>
<feature type="compositionally biased region" description="Basic and acidic residues" evidence="1">
    <location>
        <begin position="1140"/>
        <end position="1165"/>
    </location>
</feature>
<feature type="compositionally biased region" description="Basic and acidic residues" evidence="1">
    <location>
        <begin position="1267"/>
        <end position="1288"/>
    </location>
</feature>
<feature type="compositionally biased region" description="Basic and acidic residues" evidence="1">
    <location>
        <begin position="1068"/>
        <end position="1108"/>
    </location>
</feature>
<feature type="compositionally biased region" description="Basic and acidic residues" evidence="1">
    <location>
        <begin position="354"/>
        <end position="372"/>
    </location>
</feature>
<name>A0ABP0BID8_9PEZI</name>
<proteinExistence type="predicted"/>
<feature type="region of interest" description="Disordered" evidence="1">
    <location>
        <begin position="451"/>
        <end position="531"/>
    </location>
</feature>
<feature type="compositionally biased region" description="Low complexity" evidence="1">
    <location>
        <begin position="82"/>
        <end position="104"/>
    </location>
</feature>
<keyword evidence="4" id="KW-1185">Reference proteome</keyword>
<feature type="compositionally biased region" description="Polar residues" evidence="1">
    <location>
        <begin position="950"/>
        <end position="960"/>
    </location>
</feature>
<organism evidence="3 4">
    <name type="scientific">Sporothrix eucalyptigena</name>
    <dbReference type="NCBI Taxonomy" id="1812306"/>
    <lineage>
        <taxon>Eukaryota</taxon>
        <taxon>Fungi</taxon>
        <taxon>Dikarya</taxon>
        <taxon>Ascomycota</taxon>
        <taxon>Pezizomycotina</taxon>
        <taxon>Sordariomycetes</taxon>
        <taxon>Sordariomycetidae</taxon>
        <taxon>Ophiostomatales</taxon>
        <taxon>Ophiostomataceae</taxon>
        <taxon>Sporothrix</taxon>
    </lineage>
</organism>
<dbReference type="PANTHER" id="PTHR42081">
    <property type="entry name" value="ZINC FINGER PROTEIN DHHC DOMAIN CONTAINING PROTEIN"/>
    <property type="match status" value="1"/>
</dbReference>
<feature type="compositionally biased region" description="Low complexity" evidence="1">
    <location>
        <begin position="181"/>
        <end position="198"/>
    </location>
</feature>
<feature type="compositionally biased region" description="Basic and acidic residues" evidence="1">
    <location>
        <begin position="580"/>
        <end position="589"/>
    </location>
</feature>
<feature type="compositionally biased region" description="Low complexity" evidence="1">
    <location>
        <begin position="394"/>
        <end position="406"/>
    </location>
</feature>
<feature type="domain" description="DUF8035" evidence="2">
    <location>
        <begin position="1173"/>
        <end position="1225"/>
    </location>
</feature>
<feature type="compositionally biased region" description="Low complexity" evidence="1">
    <location>
        <begin position="806"/>
        <end position="820"/>
    </location>
</feature>
<feature type="region of interest" description="Disordered" evidence="1">
    <location>
        <begin position="974"/>
        <end position="1177"/>
    </location>
</feature>
<feature type="region of interest" description="Disordered" evidence="1">
    <location>
        <begin position="1"/>
        <end position="227"/>
    </location>
</feature>
<dbReference type="InterPro" id="IPR058348">
    <property type="entry name" value="DUF8035"/>
</dbReference>
<dbReference type="EMBL" id="CAWUHD010000031">
    <property type="protein sequence ID" value="CAK7219384.1"/>
    <property type="molecule type" value="Genomic_DNA"/>
</dbReference>
<feature type="compositionally biased region" description="Polar residues" evidence="1">
    <location>
        <begin position="881"/>
        <end position="895"/>
    </location>
</feature>
<feature type="compositionally biased region" description="Low complexity" evidence="1">
    <location>
        <begin position="1020"/>
        <end position="1035"/>
    </location>
</feature>
<dbReference type="PANTHER" id="PTHR42081:SF1">
    <property type="entry name" value="ZINC FINGER PROTEIN DHHC DOMAIN CONTAINING PROTEIN"/>
    <property type="match status" value="1"/>
</dbReference>
<evidence type="ECO:0000259" key="2">
    <source>
        <dbReference type="Pfam" id="PF26118"/>
    </source>
</evidence>
<feature type="compositionally biased region" description="Low complexity" evidence="1">
    <location>
        <begin position="1046"/>
        <end position="1066"/>
    </location>
</feature>
<evidence type="ECO:0000256" key="1">
    <source>
        <dbReference type="SAM" id="MobiDB-lite"/>
    </source>
</evidence>
<feature type="compositionally biased region" description="Basic and acidic residues" evidence="1">
    <location>
        <begin position="1224"/>
        <end position="1260"/>
    </location>
</feature>
<reference evidence="3 4" key="1">
    <citation type="submission" date="2024-01" db="EMBL/GenBank/DDBJ databases">
        <authorList>
            <person name="Allen C."/>
            <person name="Tagirdzhanova G."/>
        </authorList>
    </citation>
    <scope>NUCLEOTIDE SEQUENCE [LARGE SCALE GENOMIC DNA]</scope>
</reference>
<dbReference type="Proteomes" id="UP001642482">
    <property type="component" value="Unassembled WGS sequence"/>
</dbReference>
<feature type="compositionally biased region" description="Basic and acidic residues" evidence="1">
    <location>
        <begin position="974"/>
        <end position="1005"/>
    </location>
</feature>
<feature type="compositionally biased region" description="Basic and acidic residues" evidence="1">
    <location>
        <begin position="909"/>
        <end position="923"/>
    </location>
</feature>
<feature type="compositionally biased region" description="Basic and acidic residues" evidence="1">
    <location>
        <begin position="934"/>
        <end position="943"/>
    </location>
</feature>
<dbReference type="Pfam" id="PF26118">
    <property type="entry name" value="DUF8035"/>
    <property type="match status" value="1"/>
</dbReference>